<accession>K3WHM7</accession>
<reference evidence="13" key="2">
    <citation type="submission" date="2010-04" db="EMBL/GenBank/DDBJ databases">
        <authorList>
            <person name="Buell R."/>
            <person name="Hamilton J."/>
            <person name="Hostetler J."/>
        </authorList>
    </citation>
    <scope>NUCLEOTIDE SEQUENCE [LARGE SCALE GENOMIC DNA]</scope>
    <source>
        <strain evidence="13">DAOM:BR144</strain>
    </source>
</reference>
<evidence type="ECO:0000313" key="13">
    <source>
        <dbReference type="Proteomes" id="UP000019132"/>
    </source>
</evidence>
<dbReference type="GO" id="GO:0005484">
    <property type="term" value="F:SNAP receptor activity"/>
    <property type="evidence" value="ECO:0007669"/>
    <property type="project" value="TreeGrafter"/>
</dbReference>
<dbReference type="PANTHER" id="PTHR21230:SF94">
    <property type="entry name" value="T-SNARE COILED-COIL HOMOLOGY DOMAIN-CONTAINING PROTEIN"/>
    <property type="match status" value="1"/>
</dbReference>
<dbReference type="Gene3D" id="1.20.58.400">
    <property type="entry name" value="t-snare proteins"/>
    <property type="match status" value="1"/>
</dbReference>
<dbReference type="OMA" id="CRDEAME"/>
<comment type="subcellular location">
    <subcellularLocation>
        <location evidence="1">Membrane</location>
        <topology evidence="1">Single-pass type IV membrane protein</topology>
    </subcellularLocation>
</comment>
<dbReference type="GO" id="GO:0012507">
    <property type="term" value="C:ER to Golgi transport vesicle membrane"/>
    <property type="evidence" value="ECO:0007669"/>
    <property type="project" value="TreeGrafter"/>
</dbReference>
<dbReference type="GO" id="GO:0006886">
    <property type="term" value="P:intracellular protein transport"/>
    <property type="evidence" value="ECO:0007669"/>
    <property type="project" value="InterPro"/>
</dbReference>
<evidence type="ECO:0000256" key="4">
    <source>
        <dbReference type="ARBA" id="ARBA00022692"/>
    </source>
</evidence>
<feature type="transmembrane region" description="Helical" evidence="10">
    <location>
        <begin position="190"/>
        <end position="209"/>
    </location>
</feature>
<dbReference type="FunFam" id="1.20.5.110:FF:000002">
    <property type="entry name" value="Vesicle transport through interaction with t-SNAREsB"/>
    <property type="match status" value="1"/>
</dbReference>
<dbReference type="SUPFAM" id="SSF47661">
    <property type="entry name" value="t-snare proteins"/>
    <property type="match status" value="1"/>
</dbReference>
<dbReference type="EnsemblProtists" id="PYU1_T004469">
    <property type="protein sequence ID" value="PYU1_T004469"/>
    <property type="gene ID" value="PYU1_G004459"/>
</dbReference>
<dbReference type="VEuPathDB" id="FungiDB:PYU1_G004459"/>
<dbReference type="Proteomes" id="UP000019132">
    <property type="component" value="Unassembled WGS sequence"/>
</dbReference>
<keyword evidence="8 10" id="KW-0472">Membrane</keyword>
<dbReference type="PROSITE" id="PS50192">
    <property type="entry name" value="T_SNARE"/>
    <property type="match status" value="1"/>
</dbReference>
<dbReference type="GO" id="GO:0005789">
    <property type="term" value="C:endoplasmic reticulum membrane"/>
    <property type="evidence" value="ECO:0007669"/>
    <property type="project" value="TreeGrafter"/>
</dbReference>
<dbReference type="SUPFAM" id="SSF58038">
    <property type="entry name" value="SNARE fusion complex"/>
    <property type="match status" value="1"/>
</dbReference>
<name>K3WHM7_GLOUD</name>
<proteinExistence type="inferred from homology"/>
<dbReference type="InterPro" id="IPR010989">
    <property type="entry name" value="SNARE"/>
</dbReference>
<dbReference type="GO" id="GO:0005794">
    <property type="term" value="C:Golgi apparatus"/>
    <property type="evidence" value="ECO:0007669"/>
    <property type="project" value="TreeGrafter"/>
</dbReference>
<comment type="similarity">
    <text evidence="2">Belongs to the VTI1 family.</text>
</comment>
<dbReference type="Gene3D" id="1.20.5.110">
    <property type="match status" value="1"/>
</dbReference>
<keyword evidence="4 10" id="KW-0812">Transmembrane</keyword>
<evidence type="ECO:0000256" key="6">
    <source>
        <dbReference type="ARBA" id="ARBA00022989"/>
    </source>
</evidence>
<sequence length="212" mass="24108">MTETFNTYREDFELYRDDAAKDIKGIANAPTKAAREELVNSAQGNISEAERYFRILESESRAGDAQDRRQMHQQLRTLKSQIDKLKSSLDRAKLVADSQQRLNEKPDNLSAKDNMIRYQKRIDRTGDHLDDAQGIIAETQAIAANITGNLQQQREQLINVRGNVDDTREDAKEAGEHLNSLKRKHQIKIFSLYFIIFGLSVGIIASIISKFA</sequence>
<evidence type="ECO:0000256" key="2">
    <source>
        <dbReference type="ARBA" id="ARBA00006108"/>
    </source>
</evidence>
<dbReference type="STRING" id="431595.K3WHM7"/>
<evidence type="ECO:0000256" key="1">
    <source>
        <dbReference type="ARBA" id="ARBA00004211"/>
    </source>
</evidence>
<dbReference type="Pfam" id="PF05008">
    <property type="entry name" value="V-SNARE"/>
    <property type="match status" value="1"/>
</dbReference>
<dbReference type="PANTHER" id="PTHR21230">
    <property type="entry name" value="VESICLE TRANSPORT V-SNARE PROTEIN VTI1-RELATED"/>
    <property type="match status" value="1"/>
</dbReference>
<dbReference type="SMART" id="SM00397">
    <property type="entry name" value="t_SNARE"/>
    <property type="match status" value="1"/>
</dbReference>
<dbReference type="InterPro" id="IPR038407">
    <property type="entry name" value="v-SNARE_N_sf"/>
</dbReference>
<keyword evidence="3" id="KW-0813">Transport</keyword>
<dbReference type="EMBL" id="GL376631">
    <property type="status" value="NOT_ANNOTATED_CDS"/>
    <property type="molecule type" value="Genomic_DNA"/>
</dbReference>
<dbReference type="InterPro" id="IPR007705">
    <property type="entry name" value="Vesicle_trsprt_v-SNARE_N"/>
</dbReference>
<keyword evidence="7 9" id="KW-0175">Coiled coil</keyword>
<dbReference type="GO" id="GO:0000149">
    <property type="term" value="F:SNARE binding"/>
    <property type="evidence" value="ECO:0007669"/>
    <property type="project" value="TreeGrafter"/>
</dbReference>
<evidence type="ECO:0000256" key="3">
    <source>
        <dbReference type="ARBA" id="ARBA00022448"/>
    </source>
</evidence>
<evidence type="ECO:0000256" key="7">
    <source>
        <dbReference type="ARBA" id="ARBA00023054"/>
    </source>
</evidence>
<evidence type="ECO:0000256" key="8">
    <source>
        <dbReference type="ARBA" id="ARBA00023136"/>
    </source>
</evidence>
<dbReference type="InParanoid" id="K3WHM7"/>
<evidence type="ECO:0000256" key="9">
    <source>
        <dbReference type="SAM" id="Coils"/>
    </source>
</evidence>
<protein>
    <recommendedName>
        <fullName evidence="11">t-SNARE coiled-coil homology domain-containing protein</fullName>
    </recommendedName>
</protein>
<feature type="coiled-coil region" evidence="9">
    <location>
        <begin position="150"/>
        <end position="184"/>
    </location>
</feature>
<evidence type="ECO:0000256" key="10">
    <source>
        <dbReference type="SAM" id="Phobius"/>
    </source>
</evidence>
<organism evidence="12 13">
    <name type="scientific">Globisporangium ultimum (strain ATCC 200006 / CBS 805.95 / DAOM BR144)</name>
    <name type="common">Pythium ultimum</name>
    <dbReference type="NCBI Taxonomy" id="431595"/>
    <lineage>
        <taxon>Eukaryota</taxon>
        <taxon>Sar</taxon>
        <taxon>Stramenopiles</taxon>
        <taxon>Oomycota</taxon>
        <taxon>Peronosporomycetes</taxon>
        <taxon>Pythiales</taxon>
        <taxon>Pythiaceae</taxon>
        <taxon>Globisporangium</taxon>
    </lineage>
</organism>
<dbReference type="GO" id="GO:0031902">
    <property type="term" value="C:late endosome membrane"/>
    <property type="evidence" value="ECO:0007669"/>
    <property type="project" value="TreeGrafter"/>
</dbReference>
<keyword evidence="13" id="KW-1185">Reference proteome</keyword>
<dbReference type="HOGENOM" id="CLU_099269_0_0_1"/>
<keyword evidence="6 10" id="KW-1133">Transmembrane helix</keyword>
<keyword evidence="5" id="KW-0653">Protein transport</keyword>
<dbReference type="Pfam" id="PF12352">
    <property type="entry name" value="V-SNARE_C"/>
    <property type="match status" value="1"/>
</dbReference>
<evidence type="ECO:0000259" key="11">
    <source>
        <dbReference type="PROSITE" id="PS50192"/>
    </source>
</evidence>
<dbReference type="eggNOG" id="ENOG502RYE8">
    <property type="taxonomic scope" value="Eukaryota"/>
</dbReference>
<feature type="coiled-coil region" evidence="9">
    <location>
        <begin position="68"/>
        <end position="95"/>
    </location>
</feature>
<dbReference type="AlphaFoldDB" id="K3WHM7"/>
<evidence type="ECO:0000313" key="12">
    <source>
        <dbReference type="EnsemblProtists" id="PYU1_T004469"/>
    </source>
</evidence>
<reference evidence="12" key="3">
    <citation type="submission" date="2015-02" db="UniProtKB">
        <authorList>
            <consortium name="EnsemblProtists"/>
        </authorList>
    </citation>
    <scope>IDENTIFICATION</scope>
    <source>
        <strain evidence="12">DAOM BR144</strain>
    </source>
</reference>
<dbReference type="GO" id="GO:0006906">
    <property type="term" value="P:vesicle fusion"/>
    <property type="evidence" value="ECO:0007669"/>
    <property type="project" value="TreeGrafter"/>
</dbReference>
<dbReference type="InterPro" id="IPR000727">
    <property type="entry name" value="T_SNARE_dom"/>
</dbReference>
<dbReference type="GO" id="GO:0031201">
    <property type="term" value="C:SNARE complex"/>
    <property type="evidence" value="ECO:0007669"/>
    <property type="project" value="TreeGrafter"/>
</dbReference>
<reference evidence="13" key="1">
    <citation type="journal article" date="2010" name="Genome Biol.">
        <title>Genome sequence of the necrotrophic plant pathogen Pythium ultimum reveals original pathogenicity mechanisms and effector repertoire.</title>
        <authorList>
            <person name="Levesque C.A."/>
            <person name="Brouwer H."/>
            <person name="Cano L."/>
            <person name="Hamilton J.P."/>
            <person name="Holt C."/>
            <person name="Huitema E."/>
            <person name="Raffaele S."/>
            <person name="Robideau G.P."/>
            <person name="Thines M."/>
            <person name="Win J."/>
            <person name="Zerillo M.M."/>
            <person name="Beakes G.W."/>
            <person name="Boore J.L."/>
            <person name="Busam D."/>
            <person name="Dumas B."/>
            <person name="Ferriera S."/>
            <person name="Fuerstenberg S.I."/>
            <person name="Gachon C.M."/>
            <person name="Gaulin E."/>
            <person name="Govers F."/>
            <person name="Grenville-Briggs L."/>
            <person name="Horner N."/>
            <person name="Hostetler J."/>
            <person name="Jiang R.H."/>
            <person name="Johnson J."/>
            <person name="Krajaejun T."/>
            <person name="Lin H."/>
            <person name="Meijer H.J."/>
            <person name="Moore B."/>
            <person name="Morris P."/>
            <person name="Phuntmart V."/>
            <person name="Puiu D."/>
            <person name="Shetty J."/>
            <person name="Stajich J.E."/>
            <person name="Tripathy S."/>
            <person name="Wawra S."/>
            <person name="van West P."/>
            <person name="Whitty B.R."/>
            <person name="Coutinho P.M."/>
            <person name="Henrissat B."/>
            <person name="Martin F."/>
            <person name="Thomas P.D."/>
            <person name="Tyler B.M."/>
            <person name="De Vries R.P."/>
            <person name="Kamoun S."/>
            <person name="Yandell M."/>
            <person name="Tisserat N."/>
            <person name="Buell C.R."/>
        </authorList>
    </citation>
    <scope>NUCLEOTIDE SEQUENCE</scope>
    <source>
        <strain evidence="13">DAOM:BR144</strain>
    </source>
</reference>
<feature type="domain" description="T-SNARE coiled-coil homology" evidence="11">
    <location>
        <begin position="119"/>
        <end position="181"/>
    </location>
</feature>
<dbReference type="CDD" id="cd15862">
    <property type="entry name" value="SNARE_Vti1"/>
    <property type="match status" value="1"/>
</dbReference>
<evidence type="ECO:0000256" key="5">
    <source>
        <dbReference type="ARBA" id="ARBA00022927"/>
    </source>
</evidence>